<name>A0ABR2K7X1_9EUKA</name>
<dbReference type="InterPro" id="IPR008271">
    <property type="entry name" value="Ser/Thr_kinase_AS"/>
</dbReference>
<evidence type="ECO:0000313" key="6">
    <source>
        <dbReference type="EMBL" id="KAK8887185.1"/>
    </source>
</evidence>
<organism evidence="6 7">
    <name type="scientific">Tritrichomonas musculus</name>
    <dbReference type="NCBI Taxonomy" id="1915356"/>
    <lineage>
        <taxon>Eukaryota</taxon>
        <taxon>Metamonada</taxon>
        <taxon>Parabasalia</taxon>
        <taxon>Tritrichomonadida</taxon>
        <taxon>Tritrichomonadidae</taxon>
        <taxon>Tritrichomonas</taxon>
    </lineage>
</organism>
<dbReference type="GO" id="GO:0016301">
    <property type="term" value="F:kinase activity"/>
    <property type="evidence" value="ECO:0007669"/>
    <property type="project" value="UniProtKB-KW"/>
</dbReference>
<feature type="compositionally biased region" description="Low complexity" evidence="4">
    <location>
        <begin position="352"/>
        <end position="364"/>
    </location>
</feature>
<sequence>MAEEQAIGQYLIVGNLGSGTSAKVKLAENRITHEKVAIKILKKANLEKRPNVYAKLQREIALMSLFEHPHILKLYEVFESEQHLHIVLEYAENRELLDLLVQQHVLHEAEGIELFRQIIYALEYLHIHGICHRDLKPENILLDEHNNIKLADFGFARWMKTDVANTSCGSPHYAAPEVIRAQPYSGRAADIWSAGVILFAMLAGRLPFDDKMLRNLLIKIKKGEYEMPPTLNPDIQDLISKILVVDPSKRITIEEIKKHPAFHINLPPNYILPTPLPLPTIKDSIDPSEIQPQLLKVMKQIGYKDDQDLANDLKETGQTMAKVFHYMLTRQTDMASLPWETDSHYNHHLRHQPSQPISESQSSQDNSMNSEVKELQESNDEVIDRRPSAPSFGSVYSLAHKTDWAIGDTITISYEQEESIHSIHANAATVMVTIEVLLDELNHEWFHPDDWTIISRSLNRDDGTSLLTPQNEDQNDNASNYTYIEFGIDIFDVDCLDLNIKMTVGSNKEFKIVVDKAHEMLNPMISHSGIGEHPSMDIMVNDTQGELVPNLDS</sequence>
<dbReference type="PROSITE" id="PS50011">
    <property type="entry name" value="PROTEIN_KINASE_DOM"/>
    <property type="match status" value="1"/>
</dbReference>
<dbReference type="InterPro" id="IPR000719">
    <property type="entry name" value="Prot_kinase_dom"/>
</dbReference>
<evidence type="ECO:0000256" key="4">
    <source>
        <dbReference type="SAM" id="MobiDB-lite"/>
    </source>
</evidence>
<evidence type="ECO:0000256" key="2">
    <source>
        <dbReference type="ARBA" id="ARBA00022840"/>
    </source>
</evidence>
<dbReference type="SUPFAM" id="SSF56112">
    <property type="entry name" value="Protein kinase-like (PK-like)"/>
    <property type="match status" value="1"/>
</dbReference>
<dbReference type="Pfam" id="PF00069">
    <property type="entry name" value="Pkinase"/>
    <property type="match status" value="1"/>
</dbReference>
<evidence type="ECO:0000259" key="5">
    <source>
        <dbReference type="PROSITE" id="PS50011"/>
    </source>
</evidence>
<keyword evidence="6" id="KW-0418">Kinase</keyword>
<feature type="binding site" evidence="3">
    <location>
        <position position="39"/>
    </location>
    <ligand>
        <name>ATP</name>
        <dbReference type="ChEBI" id="CHEBI:30616"/>
    </ligand>
</feature>
<comment type="caution">
    <text evidence="6">The sequence shown here is derived from an EMBL/GenBank/DDBJ whole genome shotgun (WGS) entry which is preliminary data.</text>
</comment>
<keyword evidence="2 3" id="KW-0067">ATP-binding</keyword>
<evidence type="ECO:0000313" key="7">
    <source>
        <dbReference type="Proteomes" id="UP001470230"/>
    </source>
</evidence>
<dbReference type="Proteomes" id="UP001470230">
    <property type="component" value="Unassembled WGS sequence"/>
</dbReference>
<protein>
    <submittedName>
        <fullName evidence="6">Serine/threonine-protein kinase brsk1</fullName>
    </submittedName>
</protein>
<proteinExistence type="predicted"/>
<dbReference type="Gene3D" id="1.10.510.10">
    <property type="entry name" value="Transferase(Phosphotransferase) domain 1"/>
    <property type="match status" value="1"/>
</dbReference>
<reference evidence="6 7" key="1">
    <citation type="submission" date="2024-04" db="EMBL/GenBank/DDBJ databases">
        <title>Tritrichomonas musculus Genome.</title>
        <authorList>
            <person name="Alves-Ferreira E."/>
            <person name="Grigg M."/>
            <person name="Lorenzi H."/>
            <person name="Galac M."/>
        </authorList>
    </citation>
    <scope>NUCLEOTIDE SEQUENCE [LARGE SCALE GENOMIC DNA]</scope>
    <source>
        <strain evidence="6 7">EAF2021</strain>
    </source>
</reference>
<evidence type="ECO:0000256" key="1">
    <source>
        <dbReference type="ARBA" id="ARBA00022741"/>
    </source>
</evidence>
<feature type="region of interest" description="Disordered" evidence="4">
    <location>
        <begin position="346"/>
        <end position="387"/>
    </location>
</feature>
<feature type="domain" description="Protein kinase" evidence="5">
    <location>
        <begin position="10"/>
        <end position="262"/>
    </location>
</feature>
<dbReference type="EMBL" id="JAPFFF010000006">
    <property type="protein sequence ID" value="KAK8887185.1"/>
    <property type="molecule type" value="Genomic_DNA"/>
</dbReference>
<dbReference type="InterPro" id="IPR017441">
    <property type="entry name" value="Protein_kinase_ATP_BS"/>
</dbReference>
<accession>A0ABR2K7X1</accession>
<dbReference type="PANTHER" id="PTHR24346">
    <property type="entry name" value="MAP/MICROTUBULE AFFINITY-REGULATING KINASE"/>
    <property type="match status" value="1"/>
</dbReference>
<evidence type="ECO:0000256" key="3">
    <source>
        <dbReference type="PROSITE-ProRule" id="PRU10141"/>
    </source>
</evidence>
<gene>
    <name evidence="6" type="ORF">M9Y10_038223</name>
</gene>
<dbReference type="SMART" id="SM00220">
    <property type="entry name" value="S_TKc"/>
    <property type="match status" value="1"/>
</dbReference>
<feature type="compositionally biased region" description="Basic and acidic residues" evidence="4">
    <location>
        <begin position="371"/>
        <end position="387"/>
    </location>
</feature>
<dbReference type="PANTHER" id="PTHR24346:SF110">
    <property type="entry name" value="NON-SPECIFIC SERINE_THREONINE PROTEIN KINASE"/>
    <property type="match status" value="1"/>
</dbReference>
<keyword evidence="1 3" id="KW-0547">Nucleotide-binding</keyword>
<dbReference type="PROSITE" id="PS00108">
    <property type="entry name" value="PROTEIN_KINASE_ST"/>
    <property type="match status" value="1"/>
</dbReference>
<dbReference type="PROSITE" id="PS00107">
    <property type="entry name" value="PROTEIN_KINASE_ATP"/>
    <property type="match status" value="1"/>
</dbReference>
<dbReference type="InterPro" id="IPR011009">
    <property type="entry name" value="Kinase-like_dom_sf"/>
</dbReference>
<keyword evidence="6" id="KW-0808">Transferase</keyword>
<keyword evidence="7" id="KW-1185">Reference proteome</keyword>